<dbReference type="SUPFAM" id="SSF53756">
    <property type="entry name" value="UDP-Glycosyltransferase/glycogen phosphorylase"/>
    <property type="match status" value="1"/>
</dbReference>
<comment type="caution">
    <text evidence="1">The sequence shown here is derived from an EMBL/GenBank/DDBJ whole genome shotgun (WGS) entry which is preliminary data.</text>
</comment>
<dbReference type="Proteomes" id="UP001161406">
    <property type="component" value="Unassembled WGS sequence"/>
</dbReference>
<organism evidence="1 2">
    <name type="scientific">Devosia yakushimensis</name>
    <dbReference type="NCBI Taxonomy" id="470028"/>
    <lineage>
        <taxon>Bacteria</taxon>
        <taxon>Pseudomonadati</taxon>
        <taxon>Pseudomonadota</taxon>
        <taxon>Alphaproteobacteria</taxon>
        <taxon>Hyphomicrobiales</taxon>
        <taxon>Devosiaceae</taxon>
        <taxon>Devosia</taxon>
    </lineage>
</organism>
<accession>A0ABQ5UBR1</accession>
<dbReference type="Pfam" id="PF13692">
    <property type="entry name" value="Glyco_trans_1_4"/>
    <property type="match status" value="1"/>
</dbReference>
<gene>
    <name evidence="1" type="ORF">GCM10007913_11170</name>
</gene>
<sequence>MARQFRPAAIVCESIYGFDLARRLGAALAVPVLIRSHNIEFRYMATQFRLARTARQKLQIAAARLHLRRYEVAALRSAAAVLDISQSDAAFWHGRGMRSVSWVPPAFPDLEDEADTGPVWADRRFDAGYLGNLWAPNNVAAVRWFLDTVLPLIRQRRSDIDILIAGAGAAPDLARKIAGTPNVTLIENPGDAVALRRQVRVLINPILAGGGLNTKSLEMLFCASPIVATPFALAGIPDEMADAYEVAGTAQSFADCVIAALARPYAANAARLAARERFGHGGVAVLSGLLLQEIAAHRRDGSWR</sequence>
<reference evidence="1" key="1">
    <citation type="journal article" date="2014" name="Int. J. Syst. Evol. Microbiol.">
        <title>Complete genome of a new Firmicutes species belonging to the dominant human colonic microbiota ('Ruminococcus bicirculans') reveals two chromosomes and a selective capacity to utilize plant glucans.</title>
        <authorList>
            <consortium name="NISC Comparative Sequencing Program"/>
            <person name="Wegmann U."/>
            <person name="Louis P."/>
            <person name="Goesmann A."/>
            <person name="Henrissat B."/>
            <person name="Duncan S.H."/>
            <person name="Flint H.J."/>
        </authorList>
    </citation>
    <scope>NUCLEOTIDE SEQUENCE</scope>
    <source>
        <strain evidence="1">NBRC 103855</strain>
    </source>
</reference>
<reference evidence="1" key="2">
    <citation type="submission" date="2023-01" db="EMBL/GenBank/DDBJ databases">
        <title>Draft genome sequence of Devosia yakushimensis strain NBRC 103855.</title>
        <authorList>
            <person name="Sun Q."/>
            <person name="Mori K."/>
        </authorList>
    </citation>
    <scope>NUCLEOTIDE SEQUENCE</scope>
    <source>
        <strain evidence="1">NBRC 103855</strain>
    </source>
</reference>
<keyword evidence="2" id="KW-1185">Reference proteome</keyword>
<evidence type="ECO:0008006" key="3">
    <source>
        <dbReference type="Google" id="ProtNLM"/>
    </source>
</evidence>
<dbReference type="EMBL" id="BSNG01000001">
    <property type="protein sequence ID" value="GLQ09185.1"/>
    <property type="molecule type" value="Genomic_DNA"/>
</dbReference>
<name>A0ABQ5UBR1_9HYPH</name>
<protein>
    <recommendedName>
        <fullName evidence="3">Glycosyltransferase</fullName>
    </recommendedName>
</protein>
<evidence type="ECO:0000313" key="2">
    <source>
        <dbReference type="Proteomes" id="UP001161406"/>
    </source>
</evidence>
<dbReference type="Gene3D" id="3.40.50.2000">
    <property type="entry name" value="Glycogen Phosphorylase B"/>
    <property type="match status" value="1"/>
</dbReference>
<proteinExistence type="predicted"/>
<evidence type="ECO:0000313" key="1">
    <source>
        <dbReference type="EMBL" id="GLQ09185.1"/>
    </source>
</evidence>